<dbReference type="Proteomes" id="UP001140172">
    <property type="component" value="Unassembled WGS sequence"/>
</dbReference>
<evidence type="ECO:0000313" key="2">
    <source>
        <dbReference type="Proteomes" id="UP001140172"/>
    </source>
</evidence>
<evidence type="ECO:0000313" key="1">
    <source>
        <dbReference type="EMBL" id="KAJ2787221.1"/>
    </source>
</evidence>
<name>A0A9W8LNF9_9FUNG</name>
<comment type="caution">
    <text evidence="1">The sequence shown here is derived from an EMBL/GenBank/DDBJ whole genome shotgun (WGS) entry which is preliminary data.</text>
</comment>
<organism evidence="1 2">
    <name type="scientific">Coemansia interrupta</name>
    <dbReference type="NCBI Taxonomy" id="1126814"/>
    <lineage>
        <taxon>Eukaryota</taxon>
        <taxon>Fungi</taxon>
        <taxon>Fungi incertae sedis</taxon>
        <taxon>Zoopagomycota</taxon>
        <taxon>Kickxellomycotina</taxon>
        <taxon>Kickxellomycetes</taxon>
        <taxon>Kickxellales</taxon>
        <taxon>Kickxellaceae</taxon>
        <taxon>Coemansia</taxon>
    </lineage>
</organism>
<reference evidence="1" key="1">
    <citation type="submission" date="2022-07" db="EMBL/GenBank/DDBJ databases">
        <title>Phylogenomic reconstructions and comparative analyses of Kickxellomycotina fungi.</title>
        <authorList>
            <person name="Reynolds N.K."/>
            <person name="Stajich J.E."/>
            <person name="Barry K."/>
            <person name="Grigoriev I.V."/>
            <person name="Crous P."/>
            <person name="Smith M.E."/>
        </authorList>
    </citation>
    <scope>NUCLEOTIDE SEQUENCE</scope>
    <source>
        <strain evidence="1">BCRC 34489</strain>
    </source>
</reference>
<protein>
    <submittedName>
        <fullName evidence="1">Uncharacterized protein</fullName>
    </submittedName>
</protein>
<dbReference type="OrthoDB" id="6220758at2759"/>
<proteinExistence type="predicted"/>
<dbReference type="AlphaFoldDB" id="A0A9W8LNF9"/>
<dbReference type="EMBL" id="JANBUM010000029">
    <property type="protein sequence ID" value="KAJ2787221.1"/>
    <property type="molecule type" value="Genomic_DNA"/>
</dbReference>
<sequence length="201" mass="22527">MLSSRAIRASSIRFAQVRGFHQQTPTAEGFLGKLFGGGKKNKDPEPAQDETISAAVGDTIHDSKLLERELASRLSSGPFELKFPKRQYSAERLSYRVKQVLRGCEVSLDKADWKATSLAEKDTKLKVLSAVMKHVKLPIPSRALNNIHTVDDLLKELSFKPVAKDAGHQVAQFYTENSENLPANMKFEPFAKETRNIHKHQ</sequence>
<keyword evidence="2" id="KW-1185">Reference proteome</keyword>
<gene>
    <name evidence="1" type="ORF">GGI15_000882</name>
</gene>
<accession>A0A9W8LNF9</accession>